<keyword evidence="6" id="KW-0804">Transcription</keyword>
<keyword evidence="5" id="KW-0862">Zinc</keyword>
<feature type="domain" description="C2H2-type" evidence="10">
    <location>
        <begin position="32"/>
        <end position="61"/>
    </location>
</feature>
<proteinExistence type="predicted"/>
<dbReference type="GO" id="GO:0008270">
    <property type="term" value="F:zinc ion binding"/>
    <property type="evidence" value="ECO:0007669"/>
    <property type="project" value="UniProtKB-KW"/>
</dbReference>
<reference evidence="12" key="1">
    <citation type="journal article" date="2017" name="Nat. Commun.">
        <title>The North American bullfrog draft genome provides insight into hormonal regulation of long noncoding RNA.</title>
        <authorList>
            <person name="Hammond S.A."/>
            <person name="Warren R.L."/>
            <person name="Vandervalk B.P."/>
            <person name="Kucuk E."/>
            <person name="Khan H."/>
            <person name="Gibb E.A."/>
            <person name="Pandoh P."/>
            <person name="Kirk H."/>
            <person name="Zhao Y."/>
            <person name="Jones M."/>
            <person name="Mungall A.J."/>
            <person name="Coope R."/>
            <person name="Pleasance S."/>
            <person name="Moore R.A."/>
            <person name="Holt R.A."/>
            <person name="Round J.M."/>
            <person name="Ohora S."/>
            <person name="Walle B.V."/>
            <person name="Veldhoen N."/>
            <person name="Helbing C.C."/>
            <person name="Birol I."/>
        </authorList>
    </citation>
    <scope>NUCLEOTIDE SEQUENCE [LARGE SCALE GENOMIC DNA]</scope>
</reference>
<evidence type="ECO:0000256" key="5">
    <source>
        <dbReference type="ARBA" id="ARBA00022833"/>
    </source>
</evidence>
<feature type="compositionally biased region" description="Basic and acidic residues" evidence="9">
    <location>
        <begin position="90"/>
        <end position="99"/>
    </location>
</feature>
<evidence type="ECO:0000256" key="6">
    <source>
        <dbReference type="ARBA" id="ARBA00023163"/>
    </source>
</evidence>
<keyword evidence="12" id="KW-1185">Reference proteome</keyword>
<dbReference type="PANTHER" id="PTHR23235">
    <property type="entry name" value="KRUEPPEL-LIKE TRANSCRIPTION FACTOR"/>
    <property type="match status" value="1"/>
</dbReference>
<dbReference type="GO" id="GO:0005634">
    <property type="term" value="C:nucleus"/>
    <property type="evidence" value="ECO:0007669"/>
    <property type="project" value="UniProtKB-SubCell"/>
</dbReference>
<dbReference type="FunFam" id="3.30.160.60:FF:001031">
    <property type="entry name" value="zinc finger protein 341 isoform X1"/>
    <property type="match status" value="1"/>
</dbReference>
<name>A0A2G9RCH6_AQUCT</name>
<gene>
    <name evidence="11" type="ORF">AB205_0046570</name>
</gene>
<dbReference type="GO" id="GO:0000981">
    <property type="term" value="F:DNA-binding transcription factor activity, RNA polymerase II-specific"/>
    <property type="evidence" value="ECO:0007669"/>
    <property type="project" value="TreeGrafter"/>
</dbReference>
<dbReference type="Gene3D" id="3.30.160.60">
    <property type="entry name" value="Classic Zinc Finger"/>
    <property type="match status" value="2"/>
</dbReference>
<dbReference type="InterPro" id="IPR036236">
    <property type="entry name" value="Znf_C2H2_sf"/>
</dbReference>
<dbReference type="PROSITE" id="PS50157">
    <property type="entry name" value="ZINC_FINGER_C2H2_2"/>
    <property type="match status" value="2"/>
</dbReference>
<evidence type="ECO:0000259" key="10">
    <source>
        <dbReference type="PROSITE" id="PS50157"/>
    </source>
</evidence>
<sequence>MKAHKCQYCSKSFSRRAHMIEHQRSHTGNYRFCCPNCGKGFTRQKYLKEHKCRLLAENEKDQVRKAQRKRGRGKQDDETAAEEETTLTELKTRQQRLDDPGPGEESFQQSDAVLSIVVEGAGTASESLDVTSGPDNTAATTVTLAELQNATDPSCSMLAVPIYIHRAQSD</sequence>
<dbReference type="AlphaFoldDB" id="A0A2G9RCH6"/>
<feature type="domain" description="C2H2-type" evidence="10">
    <location>
        <begin position="4"/>
        <end position="31"/>
    </location>
</feature>
<comment type="subcellular location">
    <subcellularLocation>
        <location evidence="1">Nucleus</location>
    </subcellularLocation>
</comment>
<dbReference type="SMART" id="SM00355">
    <property type="entry name" value="ZnF_C2H2"/>
    <property type="match status" value="2"/>
</dbReference>
<evidence type="ECO:0000256" key="4">
    <source>
        <dbReference type="ARBA" id="ARBA00022771"/>
    </source>
</evidence>
<feature type="region of interest" description="Disordered" evidence="9">
    <location>
        <begin position="60"/>
        <end position="108"/>
    </location>
</feature>
<evidence type="ECO:0000256" key="3">
    <source>
        <dbReference type="ARBA" id="ARBA00022737"/>
    </source>
</evidence>
<dbReference type="Proteomes" id="UP000228934">
    <property type="component" value="Unassembled WGS sequence"/>
</dbReference>
<dbReference type="GO" id="GO:0000978">
    <property type="term" value="F:RNA polymerase II cis-regulatory region sequence-specific DNA binding"/>
    <property type="evidence" value="ECO:0007669"/>
    <property type="project" value="TreeGrafter"/>
</dbReference>
<keyword evidence="2" id="KW-0479">Metal-binding</keyword>
<keyword evidence="4 8" id="KW-0863">Zinc-finger</keyword>
<dbReference type="PANTHER" id="PTHR23235:SF120">
    <property type="entry name" value="KRUPPEL-LIKE FACTOR 15"/>
    <property type="match status" value="1"/>
</dbReference>
<dbReference type="OrthoDB" id="10064525at2759"/>
<accession>A0A2G9RCH6</accession>
<evidence type="ECO:0000256" key="8">
    <source>
        <dbReference type="PROSITE-ProRule" id="PRU00042"/>
    </source>
</evidence>
<protein>
    <recommendedName>
        <fullName evidence="10">C2H2-type domain-containing protein</fullName>
    </recommendedName>
</protein>
<dbReference type="GO" id="GO:0045893">
    <property type="term" value="P:positive regulation of DNA-templated transcription"/>
    <property type="evidence" value="ECO:0007669"/>
    <property type="project" value="UniProtKB-ARBA"/>
</dbReference>
<evidence type="ECO:0000256" key="2">
    <source>
        <dbReference type="ARBA" id="ARBA00022723"/>
    </source>
</evidence>
<evidence type="ECO:0000256" key="7">
    <source>
        <dbReference type="ARBA" id="ARBA00023242"/>
    </source>
</evidence>
<evidence type="ECO:0000256" key="1">
    <source>
        <dbReference type="ARBA" id="ARBA00004123"/>
    </source>
</evidence>
<evidence type="ECO:0000313" key="11">
    <source>
        <dbReference type="EMBL" id="PIO25602.1"/>
    </source>
</evidence>
<keyword evidence="3" id="KW-0677">Repeat</keyword>
<dbReference type="InterPro" id="IPR013087">
    <property type="entry name" value="Znf_C2H2_type"/>
</dbReference>
<dbReference type="PROSITE" id="PS00028">
    <property type="entry name" value="ZINC_FINGER_C2H2_1"/>
    <property type="match status" value="1"/>
</dbReference>
<evidence type="ECO:0000256" key="9">
    <source>
        <dbReference type="SAM" id="MobiDB-lite"/>
    </source>
</evidence>
<evidence type="ECO:0000313" key="12">
    <source>
        <dbReference type="Proteomes" id="UP000228934"/>
    </source>
</evidence>
<dbReference type="Pfam" id="PF00096">
    <property type="entry name" value="zf-C2H2"/>
    <property type="match status" value="1"/>
</dbReference>
<dbReference type="SUPFAM" id="SSF57667">
    <property type="entry name" value="beta-beta-alpha zinc fingers"/>
    <property type="match status" value="1"/>
</dbReference>
<organism evidence="11 12">
    <name type="scientific">Aquarana catesbeiana</name>
    <name type="common">American bullfrog</name>
    <name type="synonym">Rana catesbeiana</name>
    <dbReference type="NCBI Taxonomy" id="8400"/>
    <lineage>
        <taxon>Eukaryota</taxon>
        <taxon>Metazoa</taxon>
        <taxon>Chordata</taxon>
        <taxon>Craniata</taxon>
        <taxon>Vertebrata</taxon>
        <taxon>Euteleostomi</taxon>
        <taxon>Amphibia</taxon>
        <taxon>Batrachia</taxon>
        <taxon>Anura</taxon>
        <taxon>Neobatrachia</taxon>
        <taxon>Ranoidea</taxon>
        <taxon>Ranidae</taxon>
        <taxon>Aquarana</taxon>
    </lineage>
</organism>
<keyword evidence="7" id="KW-0539">Nucleus</keyword>
<dbReference type="EMBL" id="KV944175">
    <property type="protein sequence ID" value="PIO25602.1"/>
    <property type="molecule type" value="Genomic_DNA"/>
</dbReference>